<name>A0ABW2PGQ5_9ACTN</name>
<protein>
    <submittedName>
        <fullName evidence="2">Acyl carrier protein</fullName>
    </submittedName>
</protein>
<reference evidence="3" key="1">
    <citation type="journal article" date="2019" name="Int. J. Syst. Evol. Microbiol.">
        <title>The Global Catalogue of Microorganisms (GCM) 10K type strain sequencing project: providing services to taxonomists for standard genome sequencing and annotation.</title>
        <authorList>
            <consortium name="The Broad Institute Genomics Platform"/>
            <consortium name="The Broad Institute Genome Sequencing Center for Infectious Disease"/>
            <person name="Wu L."/>
            <person name="Ma J."/>
        </authorList>
    </citation>
    <scope>NUCLEOTIDE SEQUENCE [LARGE SCALE GENOMIC DNA]</scope>
    <source>
        <strain evidence="3">CECT 7649</strain>
    </source>
</reference>
<dbReference type="SUPFAM" id="SSF47336">
    <property type="entry name" value="ACP-like"/>
    <property type="match status" value="1"/>
</dbReference>
<accession>A0ABW2PGQ5</accession>
<keyword evidence="3" id="KW-1185">Reference proteome</keyword>
<dbReference type="PROSITE" id="PS50075">
    <property type="entry name" value="CARRIER"/>
    <property type="match status" value="1"/>
</dbReference>
<dbReference type="RefSeq" id="WP_380830799.1">
    <property type="nucleotide sequence ID" value="NZ_JBHTCG010000034.1"/>
</dbReference>
<evidence type="ECO:0000313" key="3">
    <source>
        <dbReference type="Proteomes" id="UP001596496"/>
    </source>
</evidence>
<proteinExistence type="predicted"/>
<feature type="domain" description="Carrier" evidence="1">
    <location>
        <begin position="2"/>
        <end position="83"/>
    </location>
</feature>
<evidence type="ECO:0000313" key="2">
    <source>
        <dbReference type="EMBL" id="MFC7387125.1"/>
    </source>
</evidence>
<comment type="caution">
    <text evidence="2">The sequence shown here is derived from an EMBL/GenBank/DDBJ whole genome shotgun (WGS) entry which is preliminary data.</text>
</comment>
<gene>
    <name evidence="2" type="ORF">ACFQSB_33300</name>
</gene>
<organism evidence="2 3">
    <name type="scientific">Sphaerisporangium rhizosphaerae</name>
    <dbReference type="NCBI Taxonomy" id="2269375"/>
    <lineage>
        <taxon>Bacteria</taxon>
        <taxon>Bacillati</taxon>
        <taxon>Actinomycetota</taxon>
        <taxon>Actinomycetes</taxon>
        <taxon>Streptosporangiales</taxon>
        <taxon>Streptosporangiaceae</taxon>
        <taxon>Sphaerisporangium</taxon>
    </lineage>
</organism>
<evidence type="ECO:0000259" key="1">
    <source>
        <dbReference type="PROSITE" id="PS50075"/>
    </source>
</evidence>
<dbReference type="Gene3D" id="1.10.1200.10">
    <property type="entry name" value="ACP-like"/>
    <property type="match status" value="1"/>
</dbReference>
<dbReference type="Pfam" id="PF00550">
    <property type="entry name" value="PP-binding"/>
    <property type="match status" value="1"/>
</dbReference>
<sequence length="83" mass="9408">MPEREQIIKTVTAHLSGILPGMSVENPDIDKDLRDFAEYDSLSILEVLVWLESEFSLSIPDEELIVDNFSSVGKMVDYVIAHR</sequence>
<dbReference type="EMBL" id="JBHTCG010000034">
    <property type="protein sequence ID" value="MFC7387125.1"/>
    <property type="molecule type" value="Genomic_DNA"/>
</dbReference>
<dbReference type="Proteomes" id="UP001596496">
    <property type="component" value="Unassembled WGS sequence"/>
</dbReference>
<dbReference type="InterPro" id="IPR036736">
    <property type="entry name" value="ACP-like_sf"/>
</dbReference>
<dbReference type="InterPro" id="IPR009081">
    <property type="entry name" value="PP-bd_ACP"/>
</dbReference>